<evidence type="ECO:0000313" key="1">
    <source>
        <dbReference type="EMBL" id="MBE1532625.1"/>
    </source>
</evidence>
<accession>A0ABR9JPX6</accession>
<dbReference type="Proteomes" id="UP000627838">
    <property type="component" value="Unassembled WGS sequence"/>
</dbReference>
<protein>
    <submittedName>
        <fullName evidence="1">Pimeloyl-ACP methyl ester carboxylesterase</fullName>
    </submittedName>
</protein>
<reference evidence="1 2" key="1">
    <citation type="submission" date="2020-10" db="EMBL/GenBank/DDBJ databases">
        <title>Sequencing the genomes of 1000 actinobacteria strains.</title>
        <authorList>
            <person name="Klenk H.-P."/>
        </authorList>
    </citation>
    <scope>NUCLEOTIDE SEQUENCE [LARGE SCALE GENOMIC DNA]</scope>
    <source>
        <strain evidence="1 2">DSM 46744</strain>
    </source>
</reference>
<dbReference type="Gene3D" id="3.40.50.1820">
    <property type="entry name" value="alpha/beta hydrolase"/>
    <property type="match status" value="1"/>
</dbReference>
<name>A0ABR9JPX6_9ACTN</name>
<comment type="caution">
    <text evidence="1">The sequence shown here is derived from an EMBL/GenBank/DDBJ whole genome shotgun (WGS) entry which is preliminary data.</text>
</comment>
<keyword evidence="2" id="KW-1185">Reference proteome</keyword>
<evidence type="ECO:0000313" key="2">
    <source>
        <dbReference type="Proteomes" id="UP000627838"/>
    </source>
</evidence>
<dbReference type="RefSeq" id="WP_192759289.1">
    <property type="nucleotide sequence ID" value="NZ_JADBDZ010000001.1"/>
</dbReference>
<dbReference type="EMBL" id="JADBDZ010000001">
    <property type="protein sequence ID" value="MBE1532625.1"/>
    <property type="molecule type" value="Genomic_DNA"/>
</dbReference>
<proteinExistence type="predicted"/>
<organism evidence="1 2">
    <name type="scientific">Actinomadura algeriensis</name>
    <dbReference type="NCBI Taxonomy" id="1679523"/>
    <lineage>
        <taxon>Bacteria</taxon>
        <taxon>Bacillati</taxon>
        <taxon>Actinomycetota</taxon>
        <taxon>Actinomycetes</taxon>
        <taxon>Streptosporangiales</taxon>
        <taxon>Thermomonosporaceae</taxon>
        <taxon>Actinomadura</taxon>
    </lineage>
</organism>
<sequence length="103" mass="11473">MSPPEMLKPIMMGYRTYGPQRPPARPFTDDELRSVGLPVLALLAERSVLIRPDAARERLERLVAGVRVEIVPKVGHGLPLENPGLVNRRILQYIEREAPAPSA</sequence>
<gene>
    <name evidence="1" type="ORF">H4W34_002458</name>
</gene>
<dbReference type="SUPFAM" id="SSF53474">
    <property type="entry name" value="alpha/beta-Hydrolases"/>
    <property type="match status" value="1"/>
</dbReference>
<dbReference type="InterPro" id="IPR029058">
    <property type="entry name" value="AB_hydrolase_fold"/>
</dbReference>